<dbReference type="InterPro" id="IPR020845">
    <property type="entry name" value="AMP-binding_CS"/>
</dbReference>
<dbReference type="PROSITE" id="PS00455">
    <property type="entry name" value="AMP_BINDING"/>
    <property type="match status" value="1"/>
</dbReference>
<dbReference type="InterPro" id="IPR010080">
    <property type="entry name" value="Thioester_reductase-like_dom"/>
</dbReference>
<keyword evidence="5" id="KW-0521">NADP</keyword>
<reference evidence="8 9" key="1">
    <citation type="submission" date="2016-10" db="EMBL/GenBank/DDBJ databases">
        <title>The Draft Genome Sequence of Actinokineospora bangkokensis 44EHWT reveals the biosynthetic pathway of antifungal compounds Thailandins with unusual extender unit butylmalonyl-CoA.</title>
        <authorList>
            <person name="Greule A."/>
            <person name="Intra B."/>
            <person name="Flemming S."/>
            <person name="Rommel M.G."/>
            <person name="Panbangred W."/>
            <person name="Bechthold A."/>
        </authorList>
    </citation>
    <scope>NUCLEOTIDE SEQUENCE [LARGE SCALE GENOMIC DNA]</scope>
    <source>
        <strain evidence="8 9">44EHW</strain>
    </source>
</reference>
<feature type="binding site" evidence="5">
    <location>
        <position position="273"/>
    </location>
    <ligand>
        <name>AMP</name>
        <dbReference type="ChEBI" id="CHEBI:456215"/>
    </ligand>
</feature>
<comment type="function">
    <text evidence="5">Catalyzes the ATP- and NADPH-dependent reduction of carboxylic acids to the corresponding aldehydes.</text>
</comment>
<comment type="catalytic activity">
    <reaction evidence="5">
        <text>a carboxylate + ATP + NADPH + H(+) = an aldehyde + AMP + diphosphate + NADP(+)</text>
        <dbReference type="Rhea" id="RHEA:50916"/>
        <dbReference type="ChEBI" id="CHEBI:15378"/>
        <dbReference type="ChEBI" id="CHEBI:17478"/>
        <dbReference type="ChEBI" id="CHEBI:29067"/>
        <dbReference type="ChEBI" id="CHEBI:30616"/>
        <dbReference type="ChEBI" id="CHEBI:33019"/>
        <dbReference type="ChEBI" id="CHEBI:57783"/>
        <dbReference type="ChEBI" id="CHEBI:58349"/>
        <dbReference type="ChEBI" id="CHEBI:456215"/>
    </reaction>
</comment>
<evidence type="ECO:0000256" key="6">
    <source>
        <dbReference type="SAM" id="Coils"/>
    </source>
</evidence>
<evidence type="ECO:0000256" key="1">
    <source>
        <dbReference type="ARBA" id="ARBA00022450"/>
    </source>
</evidence>
<dbReference type="SUPFAM" id="SSF51735">
    <property type="entry name" value="NAD(P)-binding Rossmann-fold domains"/>
    <property type="match status" value="1"/>
</dbReference>
<feature type="binding site" evidence="5">
    <location>
        <position position="792"/>
    </location>
    <ligand>
        <name>NADP(+)</name>
        <dbReference type="ChEBI" id="CHEBI:58349"/>
    </ligand>
</feature>
<dbReference type="SMART" id="SM00823">
    <property type="entry name" value="PKS_PP"/>
    <property type="match status" value="1"/>
</dbReference>
<evidence type="ECO:0000256" key="4">
    <source>
        <dbReference type="ARBA" id="ARBA00022840"/>
    </source>
</evidence>
<dbReference type="AlphaFoldDB" id="A0A1Q9LN36"/>
<dbReference type="PROSITE" id="PS50075">
    <property type="entry name" value="CARRIER"/>
    <property type="match status" value="1"/>
</dbReference>
<feature type="binding site" evidence="5">
    <location>
        <begin position="472"/>
        <end position="475"/>
    </location>
    <ligand>
        <name>AMP</name>
        <dbReference type="ChEBI" id="CHEBI:456215"/>
    </ligand>
</feature>
<proteinExistence type="inferred from homology"/>
<dbReference type="InterPro" id="IPR046407">
    <property type="entry name" value="CAR"/>
</dbReference>
<dbReference type="Proteomes" id="UP000186040">
    <property type="component" value="Unassembled WGS sequence"/>
</dbReference>
<feature type="modified residue" description="O-(pantetheine 4'-phosphoryl)serine" evidence="5">
    <location>
        <position position="656"/>
    </location>
</feature>
<dbReference type="Pfam" id="PF00501">
    <property type="entry name" value="AMP-binding"/>
    <property type="match status" value="1"/>
</dbReference>
<gene>
    <name evidence="5" type="primary">car</name>
    <name evidence="8" type="ORF">BJP25_14175</name>
</gene>
<comment type="caution">
    <text evidence="5">Lacks conserved residue(s) required for the propagation of feature annotation.</text>
</comment>
<evidence type="ECO:0000259" key="7">
    <source>
        <dbReference type="PROSITE" id="PS50075"/>
    </source>
</evidence>
<feature type="domain" description="Carrier" evidence="7">
    <location>
        <begin position="622"/>
        <end position="697"/>
    </location>
</feature>
<dbReference type="PANTHER" id="PTHR43272">
    <property type="entry name" value="LONG-CHAIN-FATTY-ACID--COA LIGASE"/>
    <property type="match status" value="1"/>
</dbReference>
<comment type="domain">
    <text evidence="5">The N-terminal domain likely catalyzes substrate activation by formation of an initial acyl-AMP intermediate, the central region contains the phosphopantetheine attachment site, and the C-terminal domain catalyzes the reduction by NADPH of the intermediate thioester formed from the attack of the phosphopantetheine thiol at the carbonyl carbon of acyl-AMP.</text>
</comment>
<keyword evidence="9" id="KW-1185">Reference proteome</keyword>
<dbReference type="EC" id="1.2.1.-" evidence="5"/>
<keyword evidence="1 5" id="KW-0596">Phosphopantetheine</keyword>
<dbReference type="OrthoDB" id="2472181at2"/>
<feature type="coiled-coil region" evidence="6">
    <location>
        <begin position="590"/>
        <end position="622"/>
    </location>
</feature>
<dbReference type="NCBIfam" id="TIGR01746">
    <property type="entry name" value="Thioester-redct"/>
    <property type="match status" value="1"/>
</dbReference>
<feature type="binding site" evidence="5">
    <location>
        <position position="583"/>
    </location>
    <ligand>
        <name>AMP</name>
        <dbReference type="ChEBI" id="CHEBI:456215"/>
    </ligand>
</feature>
<keyword evidence="3 5" id="KW-0547">Nucleotide-binding</keyword>
<evidence type="ECO:0000256" key="3">
    <source>
        <dbReference type="ARBA" id="ARBA00022741"/>
    </source>
</evidence>
<accession>A0A1Q9LN36</accession>
<keyword evidence="6" id="KW-0175">Coiled coil</keyword>
<organism evidence="8 9">
    <name type="scientific">Actinokineospora bangkokensis</name>
    <dbReference type="NCBI Taxonomy" id="1193682"/>
    <lineage>
        <taxon>Bacteria</taxon>
        <taxon>Bacillati</taxon>
        <taxon>Actinomycetota</taxon>
        <taxon>Actinomycetes</taxon>
        <taxon>Pseudonocardiales</taxon>
        <taxon>Pseudonocardiaceae</taxon>
        <taxon>Actinokineospora</taxon>
    </lineage>
</organism>
<dbReference type="InterPro" id="IPR000873">
    <property type="entry name" value="AMP-dep_synth/lig_dom"/>
</dbReference>
<dbReference type="NCBIfam" id="NF041592">
    <property type="entry name" value="carboxyl_red"/>
    <property type="match status" value="1"/>
</dbReference>
<feature type="binding site" evidence="5">
    <location>
        <begin position="848"/>
        <end position="850"/>
    </location>
    <ligand>
        <name>NADP(+)</name>
        <dbReference type="ChEBI" id="CHEBI:58349"/>
    </ligand>
</feature>
<comment type="cofactor">
    <cofactor evidence="5">
        <name>pantetheine 4'-phosphate</name>
        <dbReference type="ChEBI" id="CHEBI:47942"/>
    </cofactor>
    <text evidence="5">Binds 1 phosphopantetheine covalently.</text>
</comment>
<keyword evidence="5" id="KW-0560">Oxidoreductase</keyword>
<dbReference type="Gene3D" id="1.10.1200.10">
    <property type="entry name" value="ACP-like"/>
    <property type="match status" value="1"/>
</dbReference>
<evidence type="ECO:0000256" key="2">
    <source>
        <dbReference type="ARBA" id="ARBA00022553"/>
    </source>
</evidence>
<dbReference type="Pfam" id="PF07993">
    <property type="entry name" value="NAD_binding_4"/>
    <property type="match status" value="1"/>
</dbReference>
<dbReference type="GO" id="GO:0004467">
    <property type="term" value="F:long-chain fatty acid-CoA ligase activity"/>
    <property type="evidence" value="ECO:0007669"/>
    <property type="project" value="TreeGrafter"/>
</dbReference>
<dbReference type="InterPro" id="IPR009081">
    <property type="entry name" value="PP-bd_ACP"/>
</dbReference>
<protein>
    <recommendedName>
        <fullName evidence="5">Carboxylic acid reductase</fullName>
        <shortName evidence="5">CAR</shortName>
        <ecNumber evidence="5">1.2.1.-</ecNumber>
    </recommendedName>
    <alternativeName>
        <fullName evidence="5">ATP/NADPH-dependent carboxylic acid reductase</fullName>
    </alternativeName>
</protein>
<feature type="binding site" evidence="5">
    <location>
        <position position="387"/>
    </location>
    <ligand>
        <name>AMP</name>
        <dbReference type="ChEBI" id="CHEBI:456215"/>
    </ligand>
</feature>
<feature type="binding site" evidence="5">
    <location>
        <position position="361"/>
    </location>
    <ligand>
        <name>AMP</name>
        <dbReference type="ChEBI" id="CHEBI:456215"/>
    </ligand>
</feature>
<dbReference type="SUPFAM" id="SSF56801">
    <property type="entry name" value="Acetyl-CoA synthetase-like"/>
    <property type="match status" value="1"/>
</dbReference>
<feature type="binding site" evidence="5">
    <location>
        <begin position="755"/>
        <end position="758"/>
    </location>
    <ligand>
        <name>NADP(+)</name>
        <dbReference type="ChEBI" id="CHEBI:58349"/>
    </ligand>
</feature>
<feature type="binding site" evidence="5">
    <location>
        <position position="782"/>
    </location>
    <ligand>
        <name>NADP(+)</name>
        <dbReference type="ChEBI" id="CHEBI:58349"/>
    </ligand>
</feature>
<dbReference type="HAMAP" id="MF_02247">
    <property type="entry name" value="Carbox_acid_reduct"/>
    <property type="match status" value="1"/>
</dbReference>
<dbReference type="PANTHER" id="PTHR43272:SF33">
    <property type="entry name" value="AMP-BINDING DOMAIN-CONTAINING PROTEIN-RELATED"/>
    <property type="match status" value="1"/>
</dbReference>
<dbReference type="Gene3D" id="3.40.50.12780">
    <property type="entry name" value="N-terminal domain of ligase-like"/>
    <property type="match status" value="1"/>
</dbReference>
<feature type="binding site" evidence="5">
    <location>
        <position position="948"/>
    </location>
    <ligand>
        <name>NADP(+)</name>
        <dbReference type="ChEBI" id="CHEBI:58349"/>
    </ligand>
</feature>
<evidence type="ECO:0000313" key="9">
    <source>
        <dbReference type="Proteomes" id="UP000186040"/>
    </source>
</evidence>
<keyword evidence="4 5" id="KW-0067">ATP-binding</keyword>
<feature type="binding site" evidence="5">
    <location>
        <position position="888"/>
    </location>
    <ligand>
        <name>NADP(+)</name>
        <dbReference type="ChEBI" id="CHEBI:58349"/>
    </ligand>
</feature>
<dbReference type="GO" id="GO:0016620">
    <property type="term" value="F:oxidoreductase activity, acting on the aldehyde or oxo group of donors, NAD or NADP as acceptor"/>
    <property type="evidence" value="ECO:0007669"/>
    <property type="project" value="UniProtKB-UniRule"/>
</dbReference>
<dbReference type="InterPro" id="IPR042099">
    <property type="entry name" value="ANL_N_sf"/>
</dbReference>
<comment type="similarity">
    <text evidence="5">Belongs to the ATP-dependent AMP-binding enzyme family. Carboxylic acid reductase subfamily.</text>
</comment>
<dbReference type="InterPro" id="IPR020806">
    <property type="entry name" value="PKS_PP-bd"/>
</dbReference>
<name>A0A1Q9LN36_9PSEU</name>
<dbReference type="InterPro" id="IPR013120">
    <property type="entry name" value="FAR_NAD-bd"/>
</dbReference>
<dbReference type="InterPro" id="IPR036736">
    <property type="entry name" value="ACP-like_sf"/>
</dbReference>
<dbReference type="STRING" id="1193682.BJP25_14175"/>
<dbReference type="GO" id="GO:0016020">
    <property type="term" value="C:membrane"/>
    <property type="evidence" value="ECO:0007669"/>
    <property type="project" value="TreeGrafter"/>
</dbReference>
<keyword evidence="2 5" id="KW-0597">Phosphoprotein</keyword>
<feature type="binding site" evidence="5">
    <location>
        <position position="921"/>
    </location>
    <ligand>
        <name>NADP(+)</name>
        <dbReference type="ChEBI" id="CHEBI:58349"/>
    </ligand>
</feature>
<sequence length="1130" mass="121075">MTTVLSALREVGSPGGPRLRDVVGAAMAQHADRPALAERDVELVTDPATGRTAARLLPSFSTTTYARLWADAAAIAAQWHHDERDPLPPGGFVATLGFTSREYTTVDLAILIAGAVAVPLQANSPAEQLIPVVAEAEPLVLATSAERVGAAVRIALATGCVRRVVVFDHRPEVDDEREAVAEARRTLAEAGSQVRLSTLASVREAGAALPEVPAPAPDPGGDPDPLRLLIYTSGSTGAPKGAIYTERKVASLWAARWNDNTDPVTFHFMPMSHAAGRVALYGGLSMGGCGYFTARSDLSTLLEDMGLARPTEVLLVPRVCDMLFQRYQAELDRRPGEEEQVKAELRERVLGGRLTHAAVGTAPVAPELAAFLASVVGRPVFDAYGSTEAGMIIVEGYVMRPPVLDYKLVDVPELGYFTTDVPHPRGELLVKSAQQVPGYYKRPELTAEVFDEDGFYRTGDIMAQIGPDRLAYLDRRKNVLKLSQGEFVTVAVLEAAFDTHPAISQSYVYGNSERAYLLAVLVPSEQALAESGGDENALRALLAAALRQVAADRSFNSYEIPRDFLVEHTPFTTENGLLSDLRKLLRPRLKERYGDRLEQLYADLARAEVEELRELRRTAAERPVLETVRSAARALLGQPGAQISPDAHFTELGGDSLSALSFSTVLHETFGVPVPVGVVISPANDLRAIAAHIEAERASGGTRPTAASVHGAGATEVRAADLTLEKFLDADTLAAAAALPRPTGTPRTVLLTGANGYLGRFLCLEWLDRVAAVGGTVVCLVRGADAAAARARLESAFDSGDEALLERFRAVAADHLEVLAGDVADPDLGLPAGTWRRLAESVDLVVHPAALVNHVLPYDQLFGPNVVGTAELIRVTLTTRLKPLLYLSTVAVLDDPAIDEEADIRQASPVRALGSSYATGYAASKWAGEVLLREAHEAFGLPVRAFRSDMILAHTRYTGQLNVPDMFTRLLFSVLVTGLAPRSFHTGGGPAHYDGLPVDFTAKAISDLGAAPTDGYTTYNVLNPHADGIGLDTFVDWLVEAGHRVVRIEDHGQWVDRLTTALRGLPEQQRQRSLLPLMDAFAHPTPAVNSSVVPAPLFHAAVRATGSDIPHLTPALITKYADDLAALGLL</sequence>
<evidence type="ECO:0000256" key="5">
    <source>
        <dbReference type="HAMAP-Rule" id="MF_02247"/>
    </source>
</evidence>
<dbReference type="EMBL" id="MKQR01000009">
    <property type="protein sequence ID" value="OLR93452.1"/>
    <property type="molecule type" value="Genomic_DNA"/>
</dbReference>
<dbReference type="GO" id="GO:0005524">
    <property type="term" value="F:ATP binding"/>
    <property type="evidence" value="ECO:0007669"/>
    <property type="project" value="UniProtKB-UniRule"/>
</dbReference>
<evidence type="ECO:0000313" key="8">
    <source>
        <dbReference type="EMBL" id="OLR93452.1"/>
    </source>
</evidence>
<dbReference type="GO" id="GO:0050661">
    <property type="term" value="F:NADP binding"/>
    <property type="evidence" value="ECO:0007669"/>
    <property type="project" value="UniProtKB-UniRule"/>
</dbReference>
<dbReference type="InterPro" id="IPR036291">
    <property type="entry name" value="NAD(P)-bd_dom_sf"/>
</dbReference>
<dbReference type="RefSeq" id="WP_075974347.1">
    <property type="nucleotide sequence ID" value="NZ_MKQR01000009.1"/>
</dbReference>
<dbReference type="Pfam" id="PF00550">
    <property type="entry name" value="PP-binding"/>
    <property type="match status" value="1"/>
</dbReference>
<feature type="binding site" evidence="5">
    <location>
        <position position="481"/>
    </location>
    <ligand>
        <name>AMP</name>
        <dbReference type="ChEBI" id="CHEBI:456215"/>
    </ligand>
</feature>
<comment type="caution">
    <text evidence="8">The sequence shown here is derived from an EMBL/GenBank/DDBJ whole genome shotgun (WGS) entry which is preliminary data.</text>
</comment>
<dbReference type="Gene3D" id="3.40.50.720">
    <property type="entry name" value="NAD(P)-binding Rossmann-like Domain"/>
    <property type="match status" value="1"/>
</dbReference>
<feature type="binding site" evidence="5">
    <location>
        <position position="460"/>
    </location>
    <ligand>
        <name>AMP</name>
        <dbReference type="ChEBI" id="CHEBI:456215"/>
    </ligand>
</feature>
<dbReference type="GO" id="GO:0031177">
    <property type="term" value="F:phosphopantetheine binding"/>
    <property type="evidence" value="ECO:0007669"/>
    <property type="project" value="UniProtKB-UniRule"/>
</dbReference>
<feature type="binding site" evidence="5">
    <location>
        <position position="925"/>
    </location>
    <ligand>
        <name>NADP(+)</name>
        <dbReference type="ChEBI" id="CHEBI:58349"/>
    </ligand>
</feature>
<dbReference type="SUPFAM" id="SSF47336">
    <property type="entry name" value="ACP-like"/>
    <property type="match status" value="1"/>
</dbReference>